<gene>
    <name evidence="10" type="ORF">CNX65_26740</name>
</gene>
<evidence type="ECO:0000256" key="5">
    <source>
        <dbReference type="ARBA" id="ARBA00023136"/>
    </source>
</evidence>
<reference evidence="10" key="1">
    <citation type="submission" date="2017-09" db="EMBL/GenBank/DDBJ databases">
        <title>Complete Genome Sequence of ansamitocin-producing Bacterium Actinosynnema pretiosum X47.</title>
        <authorList>
            <person name="Cao G."/>
            <person name="Zong G."/>
            <person name="Zhong C."/>
            <person name="Fu J."/>
        </authorList>
    </citation>
    <scope>NUCLEOTIDE SEQUENCE [LARGE SCALE GENOMIC DNA]</scope>
    <source>
        <strain evidence="10">X47</strain>
    </source>
</reference>
<dbReference type="GO" id="GO:0016020">
    <property type="term" value="C:membrane"/>
    <property type="evidence" value="ECO:0007669"/>
    <property type="project" value="UniProtKB-SubCell"/>
</dbReference>
<dbReference type="InterPro" id="IPR027383">
    <property type="entry name" value="Znf_put"/>
</dbReference>
<keyword evidence="2 8" id="KW-0812">Transmembrane</keyword>
<keyword evidence="11" id="KW-1185">Reference proteome</keyword>
<dbReference type="AlphaFoldDB" id="A0A290ZBN7"/>
<feature type="transmembrane region" description="Helical" evidence="8">
    <location>
        <begin position="94"/>
        <end position="114"/>
    </location>
</feature>
<comment type="subcellular location">
    <subcellularLocation>
        <location evidence="1">Membrane</location>
        <topology evidence="1">Single-pass membrane protein</topology>
    </subcellularLocation>
</comment>
<keyword evidence="5 8" id="KW-0472">Membrane</keyword>
<dbReference type="PANTHER" id="PTHR37461:SF1">
    <property type="entry name" value="ANTI-SIGMA-K FACTOR RSKA"/>
    <property type="match status" value="1"/>
</dbReference>
<feature type="region of interest" description="Disordered" evidence="7">
    <location>
        <begin position="121"/>
        <end position="141"/>
    </location>
</feature>
<evidence type="ECO:0000256" key="2">
    <source>
        <dbReference type="ARBA" id="ARBA00022692"/>
    </source>
</evidence>
<dbReference type="KEGG" id="apre:CNX65_26740"/>
<evidence type="ECO:0000313" key="11">
    <source>
        <dbReference type="Proteomes" id="UP000218505"/>
    </source>
</evidence>
<evidence type="ECO:0000256" key="1">
    <source>
        <dbReference type="ARBA" id="ARBA00004167"/>
    </source>
</evidence>
<dbReference type="Proteomes" id="UP000218505">
    <property type="component" value="Chromosome"/>
</dbReference>
<evidence type="ECO:0000259" key="9">
    <source>
        <dbReference type="Pfam" id="PF13490"/>
    </source>
</evidence>
<dbReference type="InterPro" id="IPR041916">
    <property type="entry name" value="Anti_sigma_zinc_sf"/>
</dbReference>
<dbReference type="PANTHER" id="PTHR37461">
    <property type="entry name" value="ANTI-SIGMA-K FACTOR RSKA"/>
    <property type="match status" value="1"/>
</dbReference>
<evidence type="ECO:0000256" key="3">
    <source>
        <dbReference type="ARBA" id="ARBA00022989"/>
    </source>
</evidence>
<dbReference type="GO" id="GO:0006417">
    <property type="term" value="P:regulation of translation"/>
    <property type="evidence" value="ECO:0007669"/>
    <property type="project" value="TreeGrafter"/>
</dbReference>
<organism evidence="10 11">
    <name type="scientific">Actinosynnema pretiosum</name>
    <dbReference type="NCBI Taxonomy" id="42197"/>
    <lineage>
        <taxon>Bacteria</taxon>
        <taxon>Bacillati</taxon>
        <taxon>Actinomycetota</taxon>
        <taxon>Actinomycetes</taxon>
        <taxon>Pseudonocardiales</taxon>
        <taxon>Pseudonocardiaceae</taxon>
        <taxon>Actinosynnema</taxon>
    </lineage>
</organism>
<protein>
    <submittedName>
        <fullName evidence="10">Anti-sigma factor</fullName>
    </submittedName>
</protein>
<feature type="domain" description="Putative zinc-finger" evidence="9">
    <location>
        <begin position="12"/>
        <end position="41"/>
    </location>
</feature>
<proteinExistence type="predicted"/>
<dbReference type="EMBL" id="CP023445">
    <property type="protein sequence ID" value="ATE56428.1"/>
    <property type="molecule type" value="Genomic_DNA"/>
</dbReference>
<dbReference type="Gene3D" id="1.10.10.1320">
    <property type="entry name" value="Anti-sigma factor, zinc-finger domain"/>
    <property type="match status" value="1"/>
</dbReference>
<dbReference type="RefSeq" id="WP_096496223.1">
    <property type="nucleotide sequence ID" value="NZ_CP023445.1"/>
</dbReference>
<dbReference type="InterPro" id="IPR051474">
    <property type="entry name" value="Anti-sigma-K/W_factor"/>
</dbReference>
<dbReference type="Pfam" id="PF13490">
    <property type="entry name" value="zf-HC2"/>
    <property type="match status" value="1"/>
</dbReference>
<sequence>MTGTHDSSRVPQLLGAHVLGVLEEAEVREVEAHLATCPTCRDEVNGLRAMEEALGEVPPEALLDGPPDGGDLLLRRALRQVGQERQVRASRRRVGAGVAAAAVVAVVLGGGFAVGRGTAPTDDAALSTPTPVPSAPPSGTRLGTGADQATGARMTVQVRPAAGWVRVNASVAGIPKGEQCRIVVVAKDGTTQDAGSWLVSEAGEKDGTTLDGSALIAPEDVAAVEVRDFDGRTFVSVPV</sequence>
<accession>A0A290ZBN7</accession>
<evidence type="ECO:0000256" key="7">
    <source>
        <dbReference type="SAM" id="MobiDB-lite"/>
    </source>
</evidence>
<evidence type="ECO:0000313" key="10">
    <source>
        <dbReference type="EMBL" id="ATE56428.1"/>
    </source>
</evidence>
<keyword evidence="6" id="KW-0804">Transcription</keyword>
<evidence type="ECO:0000256" key="4">
    <source>
        <dbReference type="ARBA" id="ARBA00023015"/>
    </source>
</evidence>
<evidence type="ECO:0000256" key="8">
    <source>
        <dbReference type="SAM" id="Phobius"/>
    </source>
</evidence>
<keyword evidence="3 8" id="KW-1133">Transmembrane helix</keyword>
<evidence type="ECO:0000256" key="6">
    <source>
        <dbReference type="ARBA" id="ARBA00023163"/>
    </source>
</evidence>
<name>A0A290ZBN7_9PSEU</name>
<keyword evidence="4" id="KW-0805">Transcription regulation</keyword>
<dbReference type="GO" id="GO:0016989">
    <property type="term" value="F:sigma factor antagonist activity"/>
    <property type="evidence" value="ECO:0007669"/>
    <property type="project" value="TreeGrafter"/>
</dbReference>